<dbReference type="Gene3D" id="3.40.50.300">
    <property type="entry name" value="P-loop containing nucleotide triphosphate hydrolases"/>
    <property type="match status" value="1"/>
</dbReference>
<proteinExistence type="predicted"/>
<name>A0ABR8L992_9ACTN</name>
<reference evidence="1 2" key="1">
    <citation type="submission" date="2020-09" db="EMBL/GenBank/DDBJ databases">
        <title>Actinomycete isolated from the Camponotus japonicus Mayr.</title>
        <authorList>
            <person name="Gong X."/>
        </authorList>
    </citation>
    <scope>NUCLEOTIDE SEQUENCE [LARGE SCALE GENOMIC DNA]</scope>
    <source>
        <strain evidence="1 2">2C-HV3</strain>
    </source>
</reference>
<evidence type="ECO:0008006" key="3">
    <source>
        <dbReference type="Google" id="ProtNLM"/>
    </source>
</evidence>
<dbReference type="Proteomes" id="UP000653231">
    <property type="component" value="Unassembled WGS sequence"/>
</dbReference>
<dbReference type="InterPro" id="IPR027417">
    <property type="entry name" value="P-loop_NTPase"/>
</dbReference>
<evidence type="ECO:0000313" key="2">
    <source>
        <dbReference type="Proteomes" id="UP000653231"/>
    </source>
</evidence>
<protein>
    <recommendedName>
        <fullName evidence="3">HPr kinase/phosphorylase C-terminal domain-containing protein</fullName>
    </recommendedName>
</protein>
<sequence>MPCGLGPGDSRRLINGCLHVLHLGHGTLCSHAVALHRDGCGAVLLLGGHGVGKTLTAIAMVARGWRVLAGDVALLDAEQVTVLGGTAAFLVRRRSARRWFPELDLTPSGSEKVDLGPEWTSRVEQPVPMVAAVSVQVGEAVGALEEIDAHTAQTLWLRASGHLLDRILDGTEIVLRSLEDGTATRRRLSLVRTLAARMPVYMALGSPADIARRVEHLAIRREGTA</sequence>
<accession>A0ABR8L992</accession>
<evidence type="ECO:0000313" key="1">
    <source>
        <dbReference type="EMBL" id="MBD3146329.1"/>
    </source>
</evidence>
<dbReference type="SUPFAM" id="SSF53795">
    <property type="entry name" value="PEP carboxykinase-like"/>
    <property type="match status" value="1"/>
</dbReference>
<keyword evidence="2" id="KW-1185">Reference proteome</keyword>
<dbReference type="EMBL" id="JACXRZ010000019">
    <property type="protein sequence ID" value="MBD3146329.1"/>
    <property type="molecule type" value="Genomic_DNA"/>
</dbReference>
<gene>
    <name evidence="1" type="ORF">IEQ31_24515</name>
</gene>
<comment type="caution">
    <text evidence="1">The sequence shown here is derived from an EMBL/GenBank/DDBJ whole genome shotgun (WGS) entry which is preliminary data.</text>
</comment>
<organism evidence="1 2">
    <name type="scientific">Microbispora bryophytorum subsp. camponoti</name>
    <dbReference type="NCBI Taxonomy" id="1677852"/>
    <lineage>
        <taxon>Bacteria</taxon>
        <taxon>Bacillati</taxon>
        <taxon>Actinomycetota</taxon>
        <taxon>Actinomycetes</taxon>
        <taxon>Streptosporangiales</taxon>
        <taxon>Streptosporangiaceae</taxon>
        <taxon>Microbispora</taxon>
    </lineage>
</organism>